<gene>
    <name evidence="2" type="primary">Piso0_005684</name>
    <name evidence="2" type="ORF">GNLVRS01_PISO0N20319g</name>
</gene>
<reference evidence="2 3" key="1">
    <citation type="journal article" date="2012" name="G3 (Bethesda)">
        <title>Pichia sorbitophila, an interspecies yeast hybrid reveals early steps of genome resolution following polyploidization.</title>
        <authorList>
            <person name="Leh Louis V."/>
            <person name="Despons L."/>
            <person name="Friedrich A."/>
            <person name="Martin T."/>
            <person name="Durrens P."/>
            <person name="Casaregola S."/>
            <person name="Neuveglise C."/>
            <person name="Fairhead C."/>
            <person name="Marck C."/>
            <person name="Cruz J.A."/>
            <person name="Straub M.L."/>
            <person name="Kugler V."/>
            <person name="Sacerdot C."/>
            <person name="Uzunov Z."/>
            <person name="Thierry A."/>
            <person name="Weiss S."/>
            <person name="Bleykasten C."/>
            <person name="De Montigny J."/>
            <person name="Jacques N."/>
            <person name="Jung P."/>
            <person name="Lemaire M."/>
            <person name="Mallet S."/>
            <person name="Morel G."/>
            <person name="Richard G.F."/>
            <person name="Sarkar A."/>
            <person name="Savel G."/>
            <person name="Schacherer J."/>
            <person name="Seret M.L."/>
            <person name="Talla E."/>
            <person name="Samson G."/>
            <person name="Jubin C."/>
            <person name="Poulain J."/>
            <person name="Vacherie B."/>
            <person name="Barbe V."/>
            <person name="Pelletier E."/>
            <person name="Sherman D.J."/>
            <person name="Westhof E."/>
            <person name="Weissenbach J."/>
            <person name="Baret P.V."/>
            <person name="Wincker P."/>
            <person name="Gaillardin C."/>
            <person name="Dujon B."/>
            <person name="Souciet J.L."/>
        </authorList>
    </citation>
    <scope>NUCLEOTIDE SEQUENCE [LARGE SCALE GENOMIC DNA]</scope>
    <source>
        <strain evidence="3">ATCC MYA-4447 / BCRC 22081 / CBS 7064 / NBRC 10061 / NRRL Y-12695</strain>
    </source>
</reference>
<dbReference type="OrthoDB" id="4096201at2759"/>
<keyword evidence="3" id="KW-1185">Reference proteome</keyword>
<accession>G8XZN5</accession>
<dbReference type="HOGENOM" id="CLU_063516_1_0_1"/>
<proteinExistence type="predicted"/>
<sequence length="338" mass="37294">MALSSKAFSNGIKRSCEANGSLHKRLCLGTDAGCRAESARGLDNVSSSENSDSDDEQSCYLADQIRAKRRASTRSSFSMSAELSKAVGQYSDDEDDLELERIKSAGSQNIDCKLVGRNNNTTFLSGGVSQVEKKAVADSDKSSRVRCFDYLVGAIDEAWARYCDVTTVAEDEVYGYNTPLSVVTDDEDYLGNTTDITDYESDFEGRSKNSIMGSRSHSGSSTNHPSRVGAGSHSRQSSISKNSASEPRDSDEHQAVTNPSIMSNHSSVGLQALKDRLIKAKYYLQDLVESDDLPDIYAFWKRWDMIKYTIIELVEDDDDDDVIESTIEELENGRCYVK</sequence>
<feature type="compositionally biased region" description="Low complexity" evidence="1">
    <location>
        <begin position="209"/>
        <end position="227"/>
    </location>
</feature>
<organism evidence="2 3">
    <name type="scientific">Pichia sorbitophila (strain ATCC MYA-4447 / BCRC 22081 / CBS 7064 / NBRC 10061 / NRRL Y-12695)</name>
    <name type="common">Hybrid yeast</name>
    <dbReference type="NCBI Taxonomy" id="559304"/>
    <lineage>
        <taxon>Eukaryota</taxon>
        <taxon>Fungi</taxon>
        <taxon>Dikarya</taxon>
        <taxon>Ascomycota</taxon>
        <taxon>Saccharomycotina</taxon>
        <taxon>Pichiomycetes</taxon>
        <taxon>Debaryomycetaceae</taxon>
        <taxon>Millerozyma</taxon>
    </lineage>
</organism>
<feature type="region of interest" description="Disordered" evidence="1">
    <location>
        <begin position="187"/>
        <end position="262"/>
    </location>
</feature>
<dbReference type="EMBL" id="FO082046">
    <property type="protein sequence ID" value="CCE87144.1"/>
    <property type="molecule type" value="Genomic_DNA"/>
</dbReference>
<name>G8XZN5_PICSO</name>
<feature type="compositionally biased region" description="Polar residues" evidence="1">
    <location>
        <begin position="233"/>
        <end position="245"/>
    </location>
</feature>
<evidence type="ECO:0000256" key="1">
    <source>
        <dbReference type="SAM" id="MobiDB-lite"/>
    </source>
</evidence>
<dbReference type="OMA" id="IAREHCF"/>
<evidence type="ECO:0000313" key="3">
    <source>
        <dbReference type="Proteomes" id="UP000005222"/>
    </source>
</evidence>
<dbReference type="InParanoid" id="G8XZN5"/>
<dbReference type="Proteomes" id="UP000005222">
    <property type="component" value="Chromosome N"/>
</dbReference>
<dbReference type="AlphaFoldDB" id="G8XZN5"/>
<dbReference type="eggNOG" id="ENOG502RZ25">
    <property type="taxonomic scope" value="Eukaryota"/>
</dbReference>
<protein>
    <submittedName>
        <fullName evidence="2">Piso0_005684 protein</fullName>
    </submittedName>
</protein>
<evidence type="ECO:0000313" key="2">
    <source>
        <dbReference type="EMBL" id="CCE87144.1"/>
    </source>
</evidence>